<dbReference type="SUPFAM" id="SSF48179">
    <property type="entry name" value="6-phosphogluconate dehydrogenase C-terminal domain-like"/>
    <property type="match status" value="1"/>
</dbReference>
<dbReference type="Gene3D" id="3.40.50.720">
    <property type="entry name" value="NAD(P)-binding Rossmann-like Domain"/>
    <property type="match status" value="1"/>
</dbReference>
<dbReference type="InterPro" id="IPR008927">
    <property type="entry name" value="6-PGluconate_DH-like_C_sf"/>
</dbReference>
<dbReference type="InterPro" id="IPR000669">
    <property type="entry name" value="Mannitol_DH"/>
</dbReference>
<dbReference type="SUPFAM" id="SSF51735">
    <property type="entry name" value="NAD(P)-binding Rossmann-fold domains"/>
    <property type="match status" value="1"/>
</dbReference>
<keyword evidence="5" id="KW-1185">Reference proteome</keyword>
<keyword evidence="1" id="KW-0560">Oxidoreductase</keyword>
<dbReference type="InterPro" id="IPR013118">
    <property type="entry name" value="Mannitol_DH_C"/>
</dbReference>
<reference evidence="4" key="1">
    <citation type="submission" date="2022-01" db="EMBL/GenBank/DDBJ databases">
        <title>Colwellia maritima, isolated from seawater.</title>
        <authorList>
            <person name="Kristyanto S."/>
            <person name="Jung J."/>
            <person name="Jeon C.O."/>
        </authorList>
    </citation>
    <scope>NUCLEOTIDE SEQUENCE</scope>
    <source>
        <strain evidence="4">MSW7</strain>
    </source>
</reference>
<organism evidence="4 5">
    <name type="scientific">Colwellia maritima</name>
    <dbReference type="NCBI Taxonomy" id="2912588"/>
    <lineage>
        <taxon>Bacteria</taxon>
        <taxon>Pseudomonadati</taxon>
        <taxon>Pseudomonadota</taxon>
        <taxon>Gammaproteobacteria</taxon>
        <taxon>Alteromonadales</taxon>
        <taxon>Colwelliaceae</taxon>
        <taxon>Colwellia</taxon>
    </lineage>
</organism>
<proteinExistence type="predicted"/>
<accession>A0ABS9X4F0</accession>
<evidence type="ECO:0000313" key="5">
    <source>
        <dbReference type="Proteomes" id="UP001139646"/>
    </source>
</evidence>
<dbReference type="InterPro" id="IPR013131">
    <property type="entry name" value="Mannitol_DH_N"/>
</dbReference>
<dbReference type="InterPro" id="IPR050988">
    <property type="entry name" value="Mannitol_DH/Oxidoreductase"/>
</dbReference>
<dbReference type="PANTHER" id="PTHR43362">
    <property type="entry name" value="MANNITOL DEHYDROGENASE DSF1-RELATED"/>
    <property type="match status" value="1"/>
</dbReference>
<dbReference type="RefSeq" id="WP_242287810.1">
    <property type="nucleotide sequence ID" value="NZ_JAKKSL010000004.1"/>
</dbReference>
<dbReference type="InterPro" id="IPR013328">
    <property type="entry name" value="6PGD_dom2"/>
</dbReference>
<dbReference type="Proteomes" id="UP001139646">
    <property type="component" value="Unassembled WGS sequence"/>
</dbReference>
<dbReference type="EMBL" id="JAKKSL010000004">
    <property type="protein sequence ID" value="MCI2285118.1"/>
    <property type="molecule type" value="Genomic_DNA"/>
</dbReference>
<feature type="domain" description="Mannitol dehydrogenase C-terminal" evidence="3">
    <location>
        <begin position="287"/>
        <end position="408"/>
    </location>
</feature>
<protein>
    <submittedName>
        <fullName evidence="4">Mannitol dehydrogenase family protein</fullName>
    </submittedName>
</protein>
<evidence type="ECO:0000256" key="1">
    <source>
        <dbReference type="ARBA" id="ARBA00023002"/>
    </source>
</evidence>
<sequence length="410" mass="46054">MIYQKQLKADNLSQLTNENTISTPKYDREHLDIGIVHLGPGAFHRGHQAVFTENAMNLSGENWGICGVSLRSATARDILAKQDNLYTLAILDKKICYQVIGAIKEILVAQEQSDDILARMSAVNTKLVTLTITEKGYCLGTDGTLDLTHKDIKHDLESPENPVSAIGFIVESLKQRRQKKINAFNVLSCDNVSGNGDKLRRAVLDYAGQFDKPLQLWIDQNVAFPNSMVDSITPKTESYTIESVSKAINLRDNWPIQRESFTQWVIENNWEGERPDWENVGVIFTDDVEGFEKAKLRLLNCLHSTLAYAGSLAGFETVFDVTSDEGFYEYITQLATDEIIGSFRPPKELDVISYSHEIIQRFLNPSIRHLLAQIAYDGSQKIQMRILPIIEDNMALGRSTKLLSLSVSLV</sequence>
<evidence type="ECO:0000313" key="4">
    <source>
        <dbReference type="EMBL" id="MCI2285118.1"/>
    </source>
</evidence>
<name>A0ABS9X4F0_9GAMM</name>
<gene>
    <name evidence="4" type="ORF">L3081_19165</name>
</gene>
<dbReference type="Pfam" id="PF08125">
    <property type="entry name" value="Mannitol_dh_C"/>
    <property type="match status" value="1"/>
</dbReference>
<evidence type="ECO:0000259" key="2">
    <source>
        <dbReference type="Pfam" id="PF01232"/>
    </source>
</evidence>
<feature type="domain" description="Mannitol dehydrogenase N-terminal" evidence="2">
    <location>
        <begin position="34"/>
        <end position="278"/>
    </location>
</feature>
<dbReference type="PANTHER" id="PTHR43362:SF1">
    <property type="entry name" value="MANNITOL DEHYDROGENASE 2-RELATED"/>
    <property type="match status" value="1"/>
</dbReference>
<comment type="caution">
    <text evidence="4">The sequence shown here is derived from an EMBL/GenBank/DDBJ whole genome shotgun (WGS) entry which is preliminary data.</text>
</comment>
<dbReference type="InterPro" id="IPR036291">
    <property type="entry name" value="NAD(P)-bd_dom_sf"/>
</dbReference>
<dbReference type="PRINTS" id="PR00084">
    <property type="entry name" value="MTLDHDRGNASE"/>
</dbReference>
<dbReference type="Gene3D" id="1.10.1040.10">
    <property type="entry name" value="N-(1-d-carboxylethyl)-l-norvaline Dehydrogenase, domain 2"/>
    <property type="match status" value="1"/>
</dbReference>
<evidence type="ECO:0000259" key="3">
    <source>
        <dbReference type="Pfam" id="PF08125"/>
    </source>
</evidence>
<dbReference type="Pfam" id="PF01232">
    <property type="entry name" value="Mannitol_dh"/>
    <property type="match status" value="1"/>
</dbReference>